<accession>A0A1A9RI18</accession>
<dbReference type="PROSITE" id="PS51257">
    <property type="entry name" value="PROKAR_LIPOPROTEIN"/>
    <property type="match status" value="1"/>
</dbReference>
<feature type="chain" id="PRO_5015060575" description="Lipoprotein" evidence="1">
    <location>
        <begin position="21"/>
        <end position="205"/>
    </location>
</feature>
<dbReference type="GeneID" id="60770424"/>
<sequence length="205" mass="22000">MKPLFVVCSVALLAACASNAPVVQEESTSYDSSTQARVRLYGQNQKPTIMVSGIDCEAEDRRARRGHKVNVGGSLGDAFGSFAGTARSRSLGIAETEHSKNIGQMNGILSRAFFREYAVPAGKAVNVQAAYIGLRNAMEGATETVIQHEGSCNTRMASFVPQAGHDYEVIGLSGRRCAVAVYEVGTQGELKPVELQDAVSCRRRR</sequence>
<dbReference type="KEGG" id="ecor:SAMEA4412678_1523"/>
<protein>
    <recommendedName>
        <fullName evidence="8">Lipoprotein</fullName>
    </recommendedName>
</protein>
<dbReference type="Proteomes" id="UP000215465">
    <property type="component" value="Chromosome 1"/>
</dbReference>
<keyword evidence="1" id="KW-0732">Signal</keyword>
<dbReference type="RefSeq" id="WP_003824284.1">
    <property type="nucleotide sequence ID" value="NZ_CAUTFU010000048.1"/>
</dbReference>
<organism evidence="2 6">
    <name type="scientific">Eikenella corrodens</name>
    <dbReference type="NCBI Taxonomy" id="539"/>
    <lineage>
        <taxon>Bacteria</taxon>
        <taxon>Pseudomonadati</taxon>
        <taxon>Pseudomonadota</taxon>
        <taxon>Betaproteobacteria</taxon>
        <taxon>Neisseriales</taxon>
        <taxon>Neisseriaceae</taxon>
        <taxon>Eikenella</taxon>
    </lineage>
</organism>
<feature type="signal peptide" evidence="1">
    <location>
        <begin position="1"/>
        <end position="20"/>
    </location>
</feature>
<dbReference type="EMBL" id="LXSF01000001">
    <property type="protein sequence ID" value="OAM18171.1"/>
    <property type="molecule type" value="Genomic_DNA"/>
</dbReference>
<dbReference type="Proteomes" id="UP000078003">
    <property type="component" value="Unassembled WGS sequence"/>
</dbReference>
<reference evidence="4 7" key="3">
    <citation type="submission" date="2017-06" db="EMBL/GenBank/DDBJ databases">
        <authorList>
            <consortium name="Pathogen Informatics"/>
        </authorList>
    </citation>
    <scope>NUCLEOTIDE SEQUENCE [LARGE SCALE GENOMIC DNA]</scope>
    <source>
        <strain evidence="4 7">NCTC10596</strain>
    </source>
</reference>
<dbReference type="AlphaFoldDB" id="A0A1A9RI18"/>
<dbReference type="EMBL" id="LXSG01000032">
    <property type="protein sequence ID" value="OAM18765.1"/>
    <property type="molecule type" value="Genomic_DNA"/>
</dbReference>
<evidence type="ECO:0008006" key="8">
    <source>
        <dbReference type="Google" id="ProtNLM"/>
    </source>
</evidence>
<proteinExistence type="predicted"/>
<dbReference type="OrthoDB" id="8774604at2"/>
<evidence type="ECO:0000313" key="2">
    <source>
        <dbReference type="EMBL" id="OAM18171.1"/>
    </source>
</evidence>
<evidence type="ECO:0000313" key="6">
    <source>
        <dbReference type="Proteomes" id="UP000078003"/>
    </source>
</evidence>
<gene>
    <name evidence="2" type="ORF">A7P85_00335</name>
    <name evidence="3" type="ORF">A7P90_05685</name>
    <name evidence="4" type="ORF">SAMEA4412678_01523</name>
</gene>
<evidence type="ECO:0000313" key="4">
    <source>
        <dbReference type="EMBL" id="SNW09577.1"/>
    </source>
</evidence>
<dbReference type="EMBL" id="LT906482">
    <property type="protein sequence ID" value="SNW09577.1"/>
    <property type="molecule type" value="Genomic_DNA"/>
</dbReference>
<evidence type="ECO:0000313" key="5">
    <source>
        <dbReference type="Proteomes" id="UP000077589"/>
    </source>
</evidence>
<evidence type="ECO:0000256" key="1">
    <source>
        <dbReference type="SAM" id="SignalP"/>
    </source>
</evidence>
<evidence type="ECO:0000313" key="7">
    <source>
        <dbReference type="Proteomes" id="UP000215465"/>
    </source>
</evidence>
<name>A0A1A9RI18_EIKCO</name>
<reference evidence="5 6" key="1">
    <citation type="submission" date="2016-05" db="EMBL/GenBank/DDBJ databases">
        <title>Draft genome of Corynebacterium afermentans subsp. afermentans LCDC 88199T.</title>
        <authorList>
            <person name="Bernier A.-M."/>
            <person name="Bernard K."/>
        </authorList>
    </citation>
    <scope>NUCLEOTIDE SEQUENCE [LARGE SCALE GENOMIC DNA]</scope>
    <source>
        <strain evidence="6">NML01-0328</strain>
        <strain evidence="5">NML04-0072</strain>
    </source>
</reference>
<dbReference type="Proteomes" id="UP000077589">
    <property type="component" value="Unassembled WGS sequence"/>
</dbReference>
<dbReference type="STRING" id="539.A7P85_00335"/>
<evidence type="ECO:0000313" key="3">
    <source>
        <dbReference type="EMBL" id="OAM18765.1"/>
    </source>
</evidence>
<reference evidence="2" key="2">
    <citation type="submission" date="2016-05" db="EMBL/GenBank/DDBJ databases">
        <authorList>
            <person name="Lavstsen T."/>
            <person name="Jespersen J.S."/>
        </authorList>
    </citation>
    <scope>NUCLEOTIDE SEQUENCE</scope>
    <source>
        <strain evidence="2">NML01-0328</strain>
        <strain evidence="3">NML04-0072</strain>
    </source>
</reference>